<dbReference type="HAMAP" id="MF_00434">
    <property type="entry name" value="Pterin_4_alpha"/>
    <property type="match status" value="1"/>
</dbReference>
<evidence type="ECO:0000256" key="1">
    <source>
        <dbReference type="ARBA" id="ARBA00001554"/>
    </source>
</evidence>
<dbReference type="Proteomes" id="UP000613840">
    <property type="component" value="Unassembled WGS sequence"/>
</dbReference>
<dbReference type="PANTHER" id="PTHR12599">
    <property type="entry name" value="PTERIN-4-ALPHA-CARBINOLAMINE DEHYDRATASE"/>
    <property type="match status" value="1"/>
</dbReference>
<dbReference type="EC" id="4.2.1.96" evidence="4"/>
<evidence type="ECO:0000313" key="7">
    <source>
        <dbReference type="Proteomes" id="UP000613840"/>
    </source>
</evidence>
<accession>A0A917S2E8</accession>
<sequence length="132" mass="14604">MGPTRAANASRSTPEPYGLRTDGQKFATPTAPALWQAGRMSRLLDGEEIARQLQELPDWKQDGDQIVADLEFDDFGAAMVFVNRTAEQAEEANHHPDIDIRWNKVHLALTSHDAGGLTQQDIELAHRISEGT</sequence>
<evidence type="ECO:0000256" key="3">
    <source>
        <dbReference type="ARBA" id="ARBA00023239"/>
    </source>
</evidence>
<evidence type="ECO:0000256" key="4">
    <source>
        <dbReference type="HAMAP-Rule" id="MF_00434"/>
    </source>
</evidence>
<comment type="similarity">
    <text evidence="2 4">Belongs to the pterin-4-alpha-carbinolamine dehydratase family.</text>
</comment>
<dbReference type="EMBL" id="BMMZ01000002">
    <property type="protein sequence ID" value="GGL52655.1"/>
    <property type="molecule type" value="Genomic_DNA"/>
</dbReference>
<dbReference type="InterPro" id="IPR001533">
    <property type="entry name" value="Pterin_deHydtase"/>
</dbReference>
<proteinExistence type="inferred from homology"/>
<keyword evidence="7" id="KW-1185">Reference proteome</keyword>
<dbReference type="RefSeq" id="WP_229669708.1">
    <property type="nucleotide sequence ID" value="NZ_BMMZ01000002.1"/>
</dbReference>
<dbReference type="NCBIfam" id="NF002017">
    <property type="entry name" value="PRK00823.1-2"/>
    <property type="match status" value="1"/>
</dbReference>
<dbReference type="GO" id="GO:0008124">
    <property type="term" value="F:4-alpha-hydroxytetrahydrobiopterin dehydratase activity"/>
    <property type="evidence" value="ECO:0007669"/>
    <property type="project" value="UniProtKB-UniRule"/>
</dbReference>
<comment type="caution">
    <text evidence="6">The sequence shown here is derived from an EMBL/GenBank/DDBJ whole genome shotgun (WGS) entry which is preliminary data.</text>
</comment>
<dbReference type="GO" id="GO:0006729">
    <property type="term" value="P:tetrahydrobiopterin biosynthetic process"/>
    <property type="evidence" value="ECO:0007669"/>
    <property type="project" value="InterPro"/>
</dbReference>
<protein>
    <recommendedName>
        <fullName evidence="4">Putative pterin-4-alpha-carbinolamine dehydratase</fullName>
        <shortName evidence="4">PHS</shortName>
        <ecNumber evidence="4">4.2.1.96</ecNumber>
    </recommendedName>
    <alternativeName>
        <fullName evidence="4">4-alpha-hydroxy-tetrahydropterin dehydratase</fullName>
    </alternativeName>
    <alternativeName>
        <fullName evidence="4">Pterin carbinolamine dehydratase</fullName>
        <shortName evidence="4">PCD</shortName>
    </alternativeName>
</protein>
<dbReference type="SUPFAM" id="SSF55248">
    <property type="entry name" value="PCD-like"/>
    <property type="match status" value="1"/>
</dbReference>
<evidence type="ECO:0000256" key="5">
    <source>
        <dbReference type="SAM" id="MobiDB-lite"/>
    </source>
</evidence>
<gene>
    <name evidence="6" type="ORF">GCM10011575_08790</name>
</gene>
<dbReference type="CDD" id="cd00488">
    <property type="entry name" value="PCD_DCoH"/>
    <property type="match status" value="1"/>
</dbReference>
<comment type="catalytic activity">
    <reaction evidence="1 4">
        <text>(4aS,6R)-4a-hydroxy-L-erythro-5,6,7,8-tetrahydrobiopterin = (6R)-L-erythro-6,7-dihydrobiopterin + H2O</text>
        <dbReference type="Rhea" id="RHEA:11920"/>
        <dbReference type="ChEBI" id="CHEBI:15377"/>
        <dbReference type="ChEBI" id="CHEBI:15642"/>
        <dbReference type="ChEBI" id="CHEBI:43120"/>
        <dbReference type="EC" id="4.2.1.96"/>
    </reaction>
</comment>
<dbReference type="Gene3D" id="3.30.1360.20">
    <property type="entry name" value="Transcriptional coactivator/pterin dehydratase"/>
    <property type="match status" value="1"/>
</dbReference>
<dbReference type="AlphaFoldDB" id="A0A917S2E8"/>
<reference evidence="6" key="1">
    <citation type="journal article" date="2014" name="Int. J. Syst. Evol. Microbiol.">
        <title>Complete genome sequence of Corynebacterium casei LMG S-19264T (=DSM 44701T), isolated from a smear-ripened cheese.</title>
        <authorList>
            <consortium name="US DOE Joint Genome Institute (JGI-PGF)"/>
            <person name="Walter F."/>
            <person name="Albersmeier A."/>
            <person name="Kalinowski J."/>
            <person name="Ruckert C."/>
        </authorList>
    </citation>
    <scope>NUCLEOTIDE SEQUENCE</scope>
    <source>
        <strain evidence="6">CGMCC 4.7306</strain>
    </source>
</reference>
<feature type="region of interest" description="Disordered" evidence="5">
    <location>
        <begin position="1"/>
        <end position="25"/>
    </location>
</feature>
<dbReference type="PANTHER" id="PTHR12599:SF0">
    <property type="entry name" value="PTERIN-4-ALPHA-CARBINOLAMINE DEHYDRATASE"/>
    <property type="match status" value="1"/>
</dbReference>
<reference evidence="6" key="2">
    <citation type="submission" date="2020-09" db="EMBL/GenBank/DDBJ databases">
        <authorList>
            <person name="Sun Q."/>
            <person name="Zhou Y."/>
        </authorList>
    </citation>
    <scope>NUCLEOTIDE SEQUENCE</scope>
    <source>
        <strain evidence="6">CGMCC 4.7306</strain>
    </source>
</reference>
<evidence type="ECO:0000256" key="2">
    <source>
        <dbReference type="ARBA" id="ARBA00006472"/>
    </source>
</evidence>
<organism evidence="6 7">
    <name type="scientific">Microlunatus endophyticus</name>
    <dbReference type="NCBI Taxonomy" id="1716077"/>
    <lineage>
        <taxon>Bacteria</taxon>
        <taxon>Bacillati</taxon>
        <taxon>Actinomycetota</taxon>
        <taxon>Actinomycetes</taxon>
        <taxon>Propionibacteriales</taxon>
        <taxon>Propionibacteriaceae</taxon>
        <taxon>Microlunatus</taxon>
    </lineage>
</organism>
<keyword evidence="3 4" id="KW-0456">Lyase</keyword>
<dbReference type="Pfam" id="PF01329">
    <property type="entry name" value="Pterin_4a"/>
    <property type="match status" value="1"/>
</dbReference>
<evidence type="ECO:0000313" key="6">
    <source>
        <dbReference type="EMBL" id="GGL52655.1"/>
    </source>
</evidence>
<dbReference type="InterPro" id="IPR036428">
    <property type="entry name" value="PCD_sf"/>
</dbReference>
<name>A0A917S2E8_9ACTN</name>